<feature type="coiled-coil region" evidence="1">
    <location>
        <begin position="100"/>
        <end position="136"/>
    </location>
</feature>
<evidence type="ECO:0000313" key="3">
    <source>
        <dbReference type="Proteomes" id="UP001595978"/>
    </source>
</evidence>
<protein>
    <submittedName>
        <fullName evidence="2">DUF4355 domain-containing protein</fullName>
    </submittedName>
</protein>
<dbReference type="EMBL" id="JBHSNQ010000058">
    <property type="protein sequence ID" value="MFC5541555.1"/>
    <property type="molecule type" value="Genomic_DNA"/>
</dbReference>
<organism evidence="2 3">
    <name type="scientific">Ureibacillus suwonensis</name>
    <dbReference type="NCBI Taxonomy" id="313007"/>
    <lineage>
        <taxon>Bacteria</taxon>
        <taxon>Bacillati</taxon>
        <taxon>Bacillota</taxon>
        <taxon>Bacilli</taxon>
        <taxon>Bacillales</taxon>
        <taxon>Caryophanaceae</taxon>
        <taxon>Ureibacillus</taxon>
    </lineage>
</organism>
<proteinExistence type="predicted"/>
<gene>
    <name evidence="2" type="ORF">ACFPOH_07230</name>
</gene>
<comment type="caution">
    <text evidence="2">The sequence shown here is derived from an EMBL/GenBank/DDBJ whole genome shotgun (WGS) entry which is preliminary data.</text>
</comment>
<name>A0ABW0RDL6_9BACL</name>
<accession>A0ABW0RDL6</accession>
<keyword evidence="1" id="KW-0175">Coiled coil</keyword>
<sequence length="214" mass="24510">MLREMKKQRLAVNIKQFEELTFEQVKAYLEANKQSDEVQAYFNTNVLTADNVKKFLETNEGRKVLQPKLDAHFSKSLETWKANNLEALIEEEIQKRNPTETPEQKRIRELEEKLQKQEREAKLAKLKEKALQHATEKGLPTKFATKYIDRFLGDDEIITASTLDELKQDLDSIIEESVNARFKDYGRQIDHGTGGSGAGAVDISALADEVSLRK</sequence>
<dbReference type="RefSeq" id="WP_390309249.1">
    <property type="nucleotide sequence ID" value="NZ_JBHSNQ010000058.1"/>
</dbReference>
<dbReference type="Proteomes" id="UP001595978">
    <property type="component" value="Unassembled WGS sequence"/>
</dbReference>
<dbReference type="Pfam" id="PF14265">
    <property type="entry name" value="DUF4355"/>
    <property type="match status" value="1"/>
</dbReference>
<reference evidence="3" key="1">
    <citation type="journal article" date="2019" name="Int. J. Syst. Evol. Microbiol.">
        <title>The Global Catalogue of Microorganisms (GCM) 10K type strain sequencing project: providing services to taxonomists for standard genome sequencing and annotation.</title>
        <authorList>
            <consortium name="The Broad Institute Genomics Platform"/>
            <consortium name="The Broad Institute Genome Sequencing Center for Infectious Disease"/>
            <person name="Wu L."/>
            <person name="Ma J."/>
        </authorList>
    </citation>
    <scope>NUCLEOTIDE SEQUENCE [LARGE SCALE GENOMIC DNA]</scope>
    <source>
        <strain evidence="3">CCUG 56331</strain>
    </source>
</reference>
<evidence type="ECO:0000256" key="1">
    <source>
        <dbReference type="SAM" id="Coils"/>
    </source>
</evidence>
<dbReference type="InterPro" id="IPR025580">
    <property type="entry name" value="Gp46"/>
</dbReference>
<keyword evidence="3" id="KW-1185">Reference proteome</keyword>
<evidence type="ECO:0000313" key="2">
    <source>
        <dbReference type="EMBL" id="MFC5541555.1"/>
    </source>
</evidence>